<dbReference type="InterPro" id="IPR000515">
    <property type="entry name" value="MetI-like"/>
</dbReference>
<comment type="subcellular location">
    <subcellularLocation>
        <location evidence="1">Cell inner membrane</location>
        <topology evidence="1">Multi-pass membrane protein</topology>
    </subcellularLocation>
    <subcellularLocation>
        <location evidence="8">Cell membrane</location>
        <topology evidence="8">Multi-pass membrane protein</topology>
    </subcellularLocation>
</comment>
<protein>
    <submittedName>
        <fullName evidence="10">Iron ABC transporter permease</fullName>
    </submittedName>
</protein>
<name>A0A367M0Y6_PSEAI</name>
<feature type="non-terminal residue" evidence="10">
    <location>
        <position position="329"/>
    </location>
</feature>
<feature type="transmembrane region" description="Helical" evidence="8">
    <location>
        <begin position="122"/>
        <end position="146"/>
    </location>
</feature>
<dbReference type="Pfam" id="PF00528">
    <property type="entry name" value="BPD_transp_1"/>
    <property type="match status" value="1"/>
</dbReference>
<evidence type="ECO:0000259" key="9">
    <source>
        <dbReference type="PROSITE" id="PS50928"/>
    </source>
</evidence>
<dbReference type="EMBL" id="QORE01001584">
    <property type="protein sequence ID" value="RCI71137.1"/>
    <property type="molecule type" value="Genomic_DNA"/>
</dbReference>
<evidence type="ECO:0000256" key="7">
    <source>
        <dbReference type="ARBA" id="ARBA00023136"/>
    </source>
</evidence>
<keyword evidence="6 8" id="KW-1133">Transmembrane helix</keyword>
<dbReference type="AlphaFoldDB" id="A0A367M0Y6"/>
<dbReference type="PANTHER" id="PTHR43357">
    <property type="entry name" value="INNER MEMBRANE ABC TRANSPORTER PERMEASE PROTEIN YDCV"/>
    <property type="match status" value="1"/>
</dbReference>
<keyword evidence="5 8" id="KW-0812">Transmembrane</keyword>
<feature type="domain" description="ABC transmembrane type-1" evidence="9">
    <location>
        <begin position="58"/>
        <end position="239"/>
    </location>
</feature>
<dbReference type="InterPro" id="IPR035906">
    <property type="entry name" value="MetI-like_sf"/>
</dbReference>
<keyword evidence="7 8" id="KW-0472">Membrane</keyword>
<comment type="similarity">
    <text evidence="8">Belongs to the binding-protein-dependent transport system permease family.</text>
</comment>
<evidence type="ECO:0000256" key="4">
    <source>
        <dbReference type="ARBA" id="ARBA00022519"/>
    </source>
</evidence>
<feature type="transmembrane region" description="Helical" evidence="8">
    <location>
        <begin position="61"/>
        <end position="81"/>
    </location>
</feature>
<dbReference type="PANTHER" id="PTHR43357:SF3">
    <property type="entry name" value="FE(3+)-TRANSPORT SYSTEM PERMEASE PROTEIN FBPB 2"/>
    <property type="match status" value="1"/>
</dbReference>
<feature type="transmembrane region" description="Helical" evidence="8">
    <location>
        <begin position="167"/>
        <end position="193"/>
    </location>
</feature>
<evidence type="ECO:0000256" key="5">
    <source>
        <dbReference type="ARBA" id="ARBA00022692"/>
    </source>
</evidence>
<dbReference type="Gene3D" id="1.10.3720.10">
    <property type="entry name" value="MetI-like"/>
    <property type="match status" value="1"/>
</dbReference>
<dbReference type="GO" id="GO:0055085">
    <property type="term" value="P:transmembrane transport"/>
    <property type="evidence" value="ECO:0007669"/>
    <property type="project" value="InterPro"/>
</dbReference>
<dbReference type="CDD" id="cd06261">
    <property type="entry name" value="TM_PBP2"/>
    <property type="match status" value="1"/>
</dbReference>
<feature type="transmembrane region" description="Helical" evidence="8">
    <location>
        <begin position="309"/>
        <end position="328"/>
    </location>
</feature>
<evidence type="ECO:0000256" key="1">
    <source>
        <dbReference type="ARBA" id="ARBA00004429"/>
    </source>
</evidence>
<evidence type="ECO:0000256" key="8">
    <source>
        <dbReference type="RuleBase" id="RU363032"/>
    </source>
</evidence>
<reference evidence="10 11" key="1">
    <citation type="submission" date="2018-07" db="EMBL/GenBank/DDBJ databases">
        <title>Mechanisms of high-level aminoglycoside resistance among Gram-negative pathogens in Brazil.</title>
        <authorList>
            <person name="Ballaben A.S."/>
            <person name="Darini A.L.C."/>
            <person name="Doi Y."/>
        </authorList>
    </citation>
    <scope>NUCLEOTIDE SEQUENCE [LARGE SCALE GENOMIC DNA]</scope>
    <source>
        <strain evidence="10 11">B2-305</strain>
    </source>
</reference>
<feature type="transmembrane region" description="Helical" evidence="8">
    <location>
        <begin position="93"/>
        <end position="116"/>
    </location>
</feature>
<comment type="caution">
    <text evidence="10">The sequence shown here is derived from an EMBL/GenBank/DDBJ whole genome shotgun (WGS) entry which is preliminary data.</text>
</comment>
<accession>A0A367M0Y6</accession>
<evidence type="ECO:0000256" key="6">
    <source>
        <dbReference type="ARBA" id="ARBA00022989"/>
    </source>
</evidence>
<dbReference type="PROSITE" id="PS50928">
    <property type="entry name" value="ABC_TM1"/>
    <property type="match status" value="1"/>
</dbReference>
<sequence length="329" mass="36507">MRLRTGSRRRTPFWLLLPVLLLALLASLPLLYVAAKAWDAGWHSAWQLLWRPYVFRLLGNTLWLMFGVTLLSALLGLALAWCVERSDLPARRFWNVVLCLPFAIPAFVSSFTWVSLSPMYEGLGGAILVMTMSKYPLVYLPVAATLRGIDPSLEESARMLGLSRRQVFLRVTLPLLRPTLAATGLLVALHMLVEFGALSILRYQTFTTAIYQEFELEFSNATAAMLSSVLLALCFLLLWLELRMRGRGRLVRTGQGSARRAERVRLGLGKWPIQALLATLVLVGTGIPLVMLGYWLYEGSSASFPLMEIASTLLSSLSLAFGGALLSCL</sequence>
<evidence type="ECO:0000256" key="3">
    <source>
        <dbReference type="ARBA" id="ARBA00022475"/>
    </source>
</evidence>
<proteinExistence type="inferred from homology"/>
<keyword evidence="2 8" id="KW-0813">Transport</keyword>
<feature type="transmembrane region" description="Helical" evidence="8">
    <location>
        <begin position="221"/>
        <end position="240"/>
    </location>
</feature>
<gene>
    <name evidence="10" type="ORF">DT376_30750</name>
</gene>
<keyword evidence="4" id="KW-0997">Cell inner membrane</keyword>
<evidence type="ECO:0000313" key="11">
    <source>
        <dbReference type="Proteomes" id="UP000253594"/>
    </source>
</evidence>
<dbReference type="Proteomes" id="UP000253594">
    <property type="component" value="Unassembled WGS sequence"/>
</dbReference>
<evidence type="ECO:0000256" key="2">
    <source>
        <dbReference type="ARBA" id="ARBA00022448"/>
    </source>
</evidence>
<dbReference type="SUPFAM" id="SSF161098">
    <property type="entry name" value="MetI-like"/>
    <property type="match status" value="1"/>
</dbReference>
<feature type="transmembrane region" description="Helical" evidence="8">
    <location>
        <begin position="275"/>
        <end position="297"/>
    </location>
</feature>
<organism evidence="10 11">
    <name type="scientific">Pseudomonas aeruginosa</name>
    <dbReference type="NCBI Taxonomy" id="287"/>
    <lineage>
        <taxon>Bacteria</taxon>
        <taxon>Pseudomonadati</taxon>
        <taxon>Pseudomonadota</taxon>
        <taxon>Gammaproteobacteria</taxon>
        <taxon>Pseudomonadales</taxon>
        <taxon>Pseudomonadaceae</taxon>
        <taxon>Pseudomonas</taxon>
    </lineage>
</organism>
<dbReference type="GO" id="GO:0005886">
    <property type="term" value="C:plasma membrane"/>
    <property type="evidence" value="ECO:0007669"/>
    <property type="project" value="UniProtKB-SubCell"/>
</dbReference>
<evidence type="ECO:0000313" key="10">
    <source>
        <dbReference type="EMBL" id="RCI71137.1"/>
    </source>
</evidence>
<keyword evidence="3" id="KW-1003">Cell membrane</keyword>